<reference evidence="2" key="1">
    <citation type="submission" date="2023-10" db="EMBL/GenBank/DDBJ databases">
        <authorList>
            <person name="Chen Y."/>
            <person name="Shah S."/>
            <person name="Dougan E. K."/>
            <person name="Thang M."/>
            <person name="Chan C."/>
        </authorList>
    </citation>
    <scope>NUCLEOTIDE SEQUENCE [LARGE SCALE GENOMIC DNA]</scope>
</reference>
<gene>
    <name evidence="2" type="ORF">PCOR1329_LOCUS48106</name>
</gene>
<keyword evidence="1" id="KW-0233">DNA recombination</keyword>
<keyword evidence="3" id="KW-1185">Reference proteome</keyword>
<accession>A0ABN9UGN7</accession>
<dbReference type="InterPro" id="IPR013762">
    <property type="entry name" value="Integrase-like_cat_sf"/>
</dbReference>
<proteinExistence type="predicted"/>
<comment type="caution">
    <text evidence="2">The sequence shown here is derived from an EMBL/GenBank/DDBJ whole genome shotgun (WGS) entry which is preliminary data.</text>
</comment>
<evidence type="ECO:0000313" key="2">
    <source>
        <dbReference type="EMBL" id="CAK0858261.1"/>
    </source>
</evidence>
<evidence type="ECO:0000313" key="3">
    <source>
        <dbReference type="Proteomes" id="UP001189429"/>
    </source>
</evidence>
<evidence type="ECO:0008006" key="4">
    <source>
        <dbReference type="Google" id="ProtNLM"/>
    </source>
</evidence>
<dbReference type="Proteomes" id="UP001189429">
    <property type="component" value="Unassembled WGS sequence"/>
</dbReference>
<organism evidence="2 3">
    <name type="scientific">Prorocentrum cordatum</name>
    <dbReference type="NCBI Taxonomy" id="2364126"/>
    <lineage>
        <taxon>Eukaryota</taxon>
        <taxon>Sar</taxon>
        <taxon>Alveolata</taxon>
        <taxon>Dinophyceae</taxon>
        <taxon>Prorocentrales</taxon>
        <taxon>Prorocentraceae</taxon>
        <taxon>Prorocentrum</taxon>
    </lineage>
</organism>
<evidence type="ECO:0000256" key="1">
    <source>
        <dbReference type="ARBA" id="ARBA00023172"/>
    </source>
</evidence>
<dbReference type="Gene3D" id="1.10.443.10">
    <property type="entry name" value="Intergrase catalytic core"/>
    <property type="match status" value="1"/>
</dbReference>
<sequence>DGHWDTTVYDKVNATTLQRTRCGVWADLAIKIDEGFWGALLATPPALTFHRYARLRGPGGTDIFGVRGLKPNESQSVREETLLANPAAEAARRFDRRGRPRLVGVPEPRQGVSTFLLPAFRSLEALASVCDCSVAPRSPGLFDGAPAIFRGNFALSFERDFDDLMRHLRSAFLAELDRVDSIPRPAQAGSRPDERASPTCLQREVRFTNPFRRIAENPKEQKRKEDARSFGGLRDAAGAVRRMPGHRVIGLALAHLMSVSWTSSQALGTNDVGPARSETCPTELCGGLLLQWGLRARDPRSHVAHWCWDGAPAGVAADPVLDELFPAADGDGDEVLTPDDLVEPAEDFVNFPGFEDDQEAAEQAVRDYLQAEPILSRFGVIRKVKDGKTKSRVILGPRASKVTYATRRTHRVALPRVTDLVSDLLDLMSSRGFGDDIELLILDFVDAFRNVPLRFDERRHFVGRVKGECLVFFRAAQVSRNSPLSWAAAASLAIRCAQSVFAPAPSAVGRGLEHARTQTFVNDPAISVRGSAEDRARRMSMIVLAWRVLGFHLAFHKAHQGVLVPWFGCVVTVGSTNSLVRVDKAKIDDCRAFVLECLRTNVVSAKRLRSALGSLARVASLVFIMRPFLNQMWGALAGSSPGAPPGCIWTAQFKRPLMWLHAFFDMEIGDLVRVFYLGAYLGTCPKIRIVTDASPWGFGGFIVIEGVFVSWFAAELPPDLAKVVGVEIGSCTGQQTLEADQPCNFRPRDRVCSVGFACVEKNDPTAQGRQRMWECLCKADGGPHPCPYHLFVTHFERLREHFGQLHAGLPVFPTSSGNVIAKAAMARSIEEVASKLGPPMRDDLGRPRFGGHALRVTGARWLASLGLPLVSIQLLARWLSETVRRYISEAPFRRLSVDYMAAAGGMHL</sequence>
<name>A0ABN9UGN7_9DINO</name>
<feature type="non-terminal residue" evidence="2">
    <location>
        <position position="1"/>
    </location>
</feature>
<protein>
    <recommendedName>
        <fullName evidence="4">Tyr recombinase domain-containing protein</fullName>
    </recommendedName>
</protein>
<dbReference type="EMBL" id="CAUYUJ010015804">
    <property type="protein sequence ID" value="CAK0858261.1"/>
    <property type="molecule type" value="Genomic_DNA"/>
</dbReference>
<dbReference type="SUPFAM" id="SSF56349">
    <property type="entry name" value="DNA breaking-rejoining enzymes"/>
    <property type="match status" value="1"/>
</dbReference>
<dbReference type="InterPro" id="IPR011010">
    <property type="entry name" value="DNA_brk_join_enz"/>
</dbReference>